<dbReference type="AlphaFoldDB" id="A0A2M4CCH3"/>
<evidence type="ECO:0000313" key="1">
    <source>
        <dbReference type="EMBL" id="MBW62915.1"/>
    </source>
</evidence>
<reference evidence="1" key="1">
    <citation type="submission" date="2018-01" db="EMBL/GenBank/DDBJ databases">
        <title>An insight into the sialome of Amazonian anophelines.</title>
        <authorList>
            <person name="Ribeiro J.M."/>
            <person name="Scarpassa V."/>
            <person name="Calvo E."/>
        </authorList>
    </citation>
    <scope>NUCLEOTIDE SEQUENCE</scope>
    <source>
        <tissue evidence="1">Salivary glands</tissue>
    </source>
</reference>
<dbReference type="EMBL" id="GGFJ01013774">
    <property type="protein sequence ID" value="MBW62915.1"/>
    <property type="molecule type" value="Transcribed_RNA"/>
</dbReference>
<name>A0A2M4CCH3_9DIPT</name>
<accession>A0A2M4CCH3</accession>
<protein>
    <submittedName>
        <fullName evidence="1">Putative secreted protein</fullName>
    </submittedName>
</protein>
<proteinExistence type="predicted"/>
<organism evidence="1">
    <name type="scientific">Anopheles marajoara</name>
    <dbReference type="NCBI Taxonomy" id="58244"/>
    <lineage>
        <taxon>Eukaryota</taxon>
        <taxon>Metazoa</taxon>
        <taxon>Ecdysozoa</taxon>
        <taxon>Arthropoda</taxon>
        <taxon>Hexapoda</taxon>
        <taxon>Insecta</taxon>
        <taxon>Pterygota</taxon>
        <taxon>Neoptera</taxon>
        <taxon>Endopterygota</taxon>
        <taxon>Diptera</taxon>
        <taxon>Nematocera</taxon>
        <taxon>Culicoidea</taxon>
        <taxon>Culicidae</taxon>
        <taxon>Anophelinae</taxon>
        <taxon>Anopheles</taxon>
    </lineage>
</organism>
<sequence>MLLRPGNGRIVDVRTGITRRTPLVVLITVTVPVTVAQTGQQLPVHVHHVVRFRVELKRIIQPTDRNHLAMWDTANDR</sequence>